<reference evidence="2" key="1">
    <citation type="submission" date="2020-01" db="EMBL/GenBank/DDBJ databases">
        <authorList>
            <person name="Rat A."/>
        </authorList>
    </citation>
    <scope>NUCLEOTIDE SEQUENCE</scope>
    <source>
        <strain evidence="2">LMG 31231</strain>
    </source>
</reference>
<evidence type="ECO:0000313" key="3">
    <source>
        <dbReference type="Proteomes" id="UP001138751"/>
    </source>
</evidence>
<dbReference type="Pfam" id="PF11994">
    <property type="entry name" value="DUF3489"/>
    <property type="match status" value="1"/>
</dbReference>
<evidence type="ECO:0000256" key="1">
    <source>
        <dbReference type="SAM" id="MobiDB-lite"/>
    </source>
</evidence>
<dbReference type="RefSeq" id="WP_211860938.1">
    <property type="nucleotide sequence ID" value="NZ_JAAEDM010000008.1"/>
</dbReference>
<dbReference type="EMBL" id="JAAEDM010000008">
    <property type="protein sequence ID" value="MBR0670565.1"/>
    <property type="molecule type" value="Genomic_DNA"/>
</dbReference>
<evidence type="ECO:0000313" key="2">
    <source>
        <dbReference type="EMBL" id="MBR0670565.1"/>
    </source>
</evidence>
<feature type="region of interest" description="Disordered" evidence="1">
    <location>
        <begin position="150"/>
        <end position="185"/>
    </location>
</feature>
<dbReference type="AlphaFoldDB" id="A0A9X9WTT6"/>
<gene>
    <name evidence="2" type="ORF">GXW76_05230</name>
</gene>
<dbReference type="InterPro" id="IPR021880">
    <property type="entry name" value="DUF3489"/>
</dbReference>
<organism evidence="2 3">
    <name type="scientific">Neoroseomonas soli</name>
    <dbReference type="NCBI Taxonomy" id="1081025"/>
    <lineage>
        <taxon>Bacteria</taxon>
        <taxon>Pseudomonadati</taxon>
        <taxon>Pseudomonadota</taxon>
        <taxon>Alphaproteobacteria</taxon>
        <taxon>Acetobacterales</taxon>
        <taxon>Acetobacteraceae</taxon>
        <taxon>Neoroseomonas</taxon>
    </lineage>
</organism>
<keyword evidence="3" id="KW-1185">Reference proteome</keyword>
<proteinExistence type="predicted"/>
<reference evidence="2" key="2">
    <citation type="journal article" date="2021" name="Syst. Appl. Microbiol.">
        <title>Roseomonas hellenica sp. nov., isolated from roots of wild-growing Alkanna tinctoria.</title>
        <authorList>
            <person name="Rat A."/>
            <person name="Naranjo H.D."/>
            <person name="Lebbe L."/>
            <person name="Cnockaert M."/>
            <person name="Krigas N."/>
            <person name="Grigoriadou K."/>
            <person name="Maloupa E."/>
            <person name="Willems A."/>
        </authorList>
    </citation>
    <scope>NUCLEOTIDE SEQUENCE</scope>
    <source>
        <strain evidence="2">LMG 31231</strain>
    </source>
</reference>
<comment type="caution">
    <text evidence="2">The sequence shown here is derived from an EMBL/GenBank/DDBJ whole genome shotgun (WGS) entry which is preliminary data.</text>
</comment>
<accession>A0A9X9WTT6</accession>
<protein>
    <submittedName>
        <fullName evidence="2">DUF3489 domain-containing protein</fullName>
    </submittedName>
</protein>
<dbReference type="Proteomes" id="UP001138751">
    <property type="component" value="Unassembled WGS sequence"/>
</dbReference>
<sequence>MTKLSDTQRSILSQASQRADRLAIPPERLPAAARQTVAKSLLKQGFVSDEHASAYNARDAWQIDGQTGLLRITDAGLRAIDVELEMATAVDEVELGGMSVAEHDAAQALAQAALDAGVGLGADAAGGEEPMTASVCGARPDVALFPMAGQGDSLAAFPPPPPSSSDEAAQAPQRPPVPRHGANGRAAALRMAAASLAATWDGPEREGMDAAIAALREALAAPPARSARPARDTGAPRPPRTGTKRATVLALLCRDEGASIAQVIDTTGWQQHTVRGFLAGLKREGIAVYVLERVREVGPNKQGAKGSYSIYRIATATTPAEAG</sequence>
<name>A0A9X9WTT6_9PROT</name>
<feature type="region of interest" description="Disordered" evidence="1">
    <location>
        <begin position="221"/>
        <end position="242"/>
    </location>
</feature>